<dbReference type="KEGG" id="agv:OJF2_33000"/>
<dbReference type="OrthoDB" id="292656at2"/>
<dbReference type="EMBL" id="CP042997">
    <property type="protein sequence ID" value="QEH34758.1"/>
    <property type="molecule type" value="Genomic_DNA"/>
</dbReference>
<evidence type="ECO:0000313" key="3">
    <source>
        <dbReference type="Proteomes" id="UP000324233"/>
    </source>
</evidence>
<sequence>MSDLRSLKSARGGSRARGVQGRLSISFGEDDPGDSRRAEPARSARSARPRRPARPAPPRPVKRDEPPRPAPIFHPLAYRSVLAGWPIEHRERWGLRANELEETGLSWRDAETQAFVEAWNGIREREARAATNAEVVTG</sequence>
<dbReference type="RefSeq" id="WP_148594634.1">
    <property type="nucleotide sequence ID" value="NZ_CP042997.1"/>
</dbReference>
<organism evidence="2 3">
    <name type="scientific">Aquisphaera giovannonii</name>
    <dbReference type="NCBI Taxonomy" id="406548"/>
    <lineage>
        <taxon>Bacteria</taxon>
        <taxon>Pseudomonadati</taxon>
        <taxon>Planctomycetota</taxon>
        <taxon>Planctomycetia</taxon>
        <taxon>Isosphaerales</taxon>
        <taxon>Isosphaeraceae</taxon>
        <taxon>Aquisphaera</taxon>
    </lineage>
</organism>
<evidence type="ECO:0000256" key="1">
    <source>
        <dbReference type="SAM" id="MobiDB-lite"/>
    </source>
</evidence>
<evidence type="ECO:0000313" key="2">
    <source>
        <dbReference type="EMBL" id="QEH34758.1"/>
    </source>
</evidence>
<dbReference type="AlphaFoldDB" id="A0A5B9W2G4"/>
<protein>
    <submittedName>
        <fullName evidence="2">Uncharacterized protein</fullName>
    </submittedName>
</protein>
<dbReference type="Proteomes" id="UP000324233">
    <property type="component" value="Chromosome"/>
</dbReference>
<gene>
    <name evidence="2" type="ORF">OJF2_33000</name>
</gene>
<feature type="region of interest" description="Disordered" evidence="1">
    <location>
        <begin position="1"/>
        <end position="72"/>
    </location>
</feature>
<proteinExistence type="predicted"/>
<feature type="compositionally biased region" description="Basic and acidic residues" evidence="1">
    <location>
        <begin position="33"/>
        <end position="42"/>
    </location>
</feature>
<accession>A0A5B9W2G4</accession>
<name>A0A5B9W2G4_9BACT</name>
<keyword evidence="3" id="KW-1185">Reference proteome</keyword>
<reference evidence="2 3" key="1">
    <citation type="submission" date="2019-08" db="EMBL/GenBank/DDBJ databases">
        <title>Deep-cultivation of Planctomycetes and their phenomic and genomic characterization uncovers novel biology.</title>
        <authorList>
            <person name="Wiegand S."/>
            <person name="Jogler M."/>
            <person name="Boedeker C."/>
            <person name="Pinto D."/>
            <person name="Vollmers J."/>
            <person name="Rivas-Marin E."/>
            <person name="Kohn T."/>
            <person name="Peeters S.H."/>
            <person name="Heuer A."/>
            <person name="Rast P."/>
            <person name="Oberbeckmann S."/>
            <person name="Bunk B."/>
            <person name="Jeske O."/>
            <person name="Meyerdierks A."/>
            <person name="Storesund J.E."/>
            <person name="Kallscheuer N."/>
            <person name="Luecker S."/>
            <person name="Lage O.M."/>
            <person name="Pohl T."/>
            <person name="Merkel B.J."/>
            <person name="Hornburger P."/>
            <person name="Mueller R.-W."/>
            <person name="Bruemmer F."/>
            <person name="Labrenz M."/>
            <person name="Spormann A.M."/>
            <person name="Op den Camp H."/>
            <person name="Overmann J."/>
            <person name="Amann R."/>
            <person name="Jetten M.S.M."/>
            <person name="Mascher T."/>
            <person name="Medema M.H."/>
            <person name="Devos D.P."/>
            <person name="Kaster A.-K."/>
            <person name="Ovreas L."/>
            <person name="Rohde M."/>
            <person name="Galperin M.Y."/>
            <person name="Jogler C."/>
        </authorList>
    </citation>
    <scope>NUCLEOTIDE SEQUENCE [LARGE SCALE GENOMIC DNA]</scope>
    <source>
        <strain evidence="2 3">OJF2</strain>
    </source>
</reference>